<keyword evidence="2" id="KW-1133">Transmembrane helix</keyword>
<accession>A0ABN2K1W2</accession>
<dbReference type="RefSeq" id="WP_324387012.1">
    <property type="nucleotide sequence ID" value="NZ_BAAAPN010000011.1"/>
</dbReference>
<keyword evidence="4" id="KW-1185">Reference proteome</keyword>
<protein>
    <submittedName>
        <fullName evidence="3">DUF3043 domain-containing protein</fullName>
    </submittedName>
</protein>
<feature type="transmembrane region" description="Helical" evidence="2">
    <location>
        <begin position="98"/>
        <end position="117"/>
    </location>
</feature>
<proteinExistence type="predicted"/>
<keyword evidence="2" id="KW-0812">Transmembrane</keyword>
<evidence type="ECO:0000256" key="1">
    <source>
        <dbReference type="SAM" id="MobiDB-lite"/>
    </source>
</evidence>
<dbReference type="Proteomes" id="UP001501475">
    <property type="component" value="Unassembled WGS sequence"/>
</dbReference>
<evidence type="ECO:0000313" key="4">
    <source>
        <dbReference type="Proteomes" id="UP001501475"/>
    </source>
</evidence>
<keyword evidence="2" id="KW-0472">Membrane</keyword>
<comment type="caution">
    <text evidence="3">The sequence shown here is derived from an EMBL/GenBank/DDBJ whole genome shotgun (WGS) entry which is preliminary data.</text>
</comment>
<reference evidence="3 4" key="1">
    <citation type="journal article" date="2019" name="Int. J. Syst. Evol. Microbiol.">
        <title>The Global Catalogue of Microorganisms (GCM) 10K type strain sequencing project: providing services to taxonomists for standard genome sequencing and annotation.</title>
        <authorList>
            <consortium name="The Broad Institute Genomics Platform"/>
            <consortium name="The Broad Institute Genome Sequencing Center for Infectious Disease"/>
            <person name="Wu L."/>
            <person name="Ma J."/>
        </authorList>
    </citation>
    <scope>NUCLEOTIDE SEQUENCE [LARGE SCALE GENOMIC DNA]</scope>
    <source>
        <strain evidence="3 4">JCM 15591</strain>
    </source>
</reference>
<name>A0ABN2K1W2_9MICO</name>
<feature type="transmembrane region" description="Helical" evidence="2">
    <location>
        <begin position="123"/>
        <end position="144"/>
    </location>
</feature>
<dbReference type="Pfam" id="PF11241">
    <property type="entry name" value="DUF3043"/>
    <property type="match status" value="1"/>
</dbReference>
<sequence length="192" mass="21941">MFGRKDKAAAPVEASPVHEARPGAKNRPTPKRRDQEAARKQPLVVTDRKAAKAADRARRSQASGQMRQAMITGDDRHLPNRDKGPVRRFVRDTVDARWNVAEFLLPFMILVLVAQFVNKNWGFYIFLFVYVLVIVAVVDGVLAWRRLKKQLRAKFGEDVAVKGLGSYMAMRMMQMRPTRMPRPQVGRGEYPH</sequence>
<feature type="compositionally biased region" description="Basic and acidic residues" evidence="1">
    <location>
        <begin position="46"/>
        <end position="58"/>
    </location>
</feature>
<organism evidence="3 4">
    <name type="scientific">Nostocoides vanveenii</name>
    <dbReference type="NCBI Taxonomy" id="330835"/>
    <lineage>
        <taxon>Bacteria</taxon>
        <taxon>Bacillati</taxon>
        <taxon>Actinomycetota</taxon>
        <taxon>Actinomycetes</taxon>
        <taxon>Micrococcales</taxon>
        <taxon>Intrasporangiaceae</taxon>
        <taxon>Nostocoides</taxon>
    </lineage>
</organism>
<dbReference type="EMBL" id="BAAAPN010000011">
    <property type="protein sequence ID" value="GAA1746694.1"/>
    <property type="molecule type" value="Genomic_DNA"/>
</dbReference>
<evidence type="ECO:0000313" key="3">
    <source>
        <dbReference type="EMBL" id="GAA1746694.1"/>
    </source>
</evidence>
<feature type="region of interest" description="Disordered" evidence="1">
    <location>
        <begin position="1"/>
        <end position="67"/>
    </location>
</feature>
<gene>
    <name evidence="3" type="ORF">GCM10009810_04130</name>
</gene>
<evidence type="ECO:0000256" key="2">
    <source>
        <dbReference type="SAM" id="Phobius"/>
    </source>
</evidence>
<dbReference type="InterPro" id="IPR021403">
    <property type="entry name" value="DUF3043"/>
</dbReference>